<dbReference type="Proteomes" id="UP000256343">
    <property type="component" value="Unassembled WGS sequence"/>
</dbReference>
<dbReference type="EMBL" id="UFQQ01000004">
    <property type="protein sequence ID" value="SSW89814.1"/>
    <property type="molecule type" value="Genomic_DNA"/>
</dbReference>
<dbReference type="PROSITE" id="PS50949">
    <property type="entry name" value="HTH_GNTR"/>
    <property type="match status" value="1"/>
</dbReference>
<dbReference type="InterPro" id="IPR036390">
    <property type="entry name" value="WH_DNA-bd_sf"/>
</dbReference>
<sequence>MRLQSPWHPRLADGAESPCDRLVSALSEDIGIRRLEVGARLPAHRDLAWKLGIGLGTVTKAYGILERRGLVRSVTGRGTFVAVTGSRTGDVIDLSRNAPPSAVSERLIARSLTAVAKRVDADVFNAYPPVIGHIRFRSELARWFRRLGMDADPAHLLLTNGAQHALAVSLSTLCGPAGTLFVEQQTYPGIIGLARHLGVTLIPVAMDQEGMLPEALDRELTTQLLRPAAVYLTPTMQNPTTGSMSRSRREAIATVCRRHDIVVIEDDVYALRPDPDYPPIATLAPDRVFYINSLSKTLNPALRIGGLVVPAAWFARAEAALHASGLMISPLSCSVMEQWLLDGTADAVSVAIQEEAQRRRIVATELLGAAMHHPAHIGYHVWLPLSSADAEAVDAAAKAIGIVVTPPSSTSVGGISAGIRLCIGAPPRADLEKALGAIKSIIARIAARSEDTSSALR</sequence>
<keyword evidence="4" id="KW-0238">DNA-binding</keyword>
<evidence type="ECO:0000313" key="7">
    <source>
        <dbReference type="EMBL" id="RED38361.1"/>
    </source>
</evidence>
<dbReference type="GO" id="GO:0030170">
    <property type="term" value="F:pyridoxal phosphate binding"/>
    <property type="evidence" value="ECO:0007669"/>
    <property type="project" value="InterPro"/>
</dbReference>
<dbReference type="InterPro" id="IPR015424">
    <property type="entry name" value="PyrdxlP-dep_Trfase"/>
</dbReference>
<dbReference type="InterPro" id="IPR015421">
    <property type="entry name" value="PyrdxlP-dep_Trfase_major"/>
</dbReference>
<dbReference type="Gene3D" id="3.90.1150.10">
    <property type="entry name" value="Aspartate Aminotransferase, domain 1"/>
    <property type="match status" value="1"/>
</dbReference>
<dbReference type="InterPro" id="IPR036388">
    <property type="entry name" value="WH-like_DNA-bd_sf"/>
</dbReference>
<evidence type="ECO:0000256" key="5">
    <source>
        <dbReference type="ARBA" id="ARBA00023163"/>
    </source>
</evidence>
<dbReference type="PANTHER" id="PTHR46577:SF1">
    <property type="entry name" value="HTH-TYPE TRANSCRIPTIONAL REGULATORY PROTEIN GABR"/>
    <property type="match status" value="1"/>
</dbReference>
<reference evidence="7 10" key="2">
    <citation type="submission" date="2018-07" db="EMBL/GenBank/DDBJ databases">
        <title>Genomic Encyclopedia of Archaeal and Bacterial Type Strains, Phase II (KMG-II): from individual species to whole genera.</title>
        <authorList>
            <person name="Goeker M."/>
        </authorList>
    </citation>
    <scope>NUCLEOTIDE SEQUENCE [LARGE SCALE GENOMIC DNA]</scope>
    <source>
        <strain evidence="7 10">JA575</strain>
    </source>
</reference>
<dbReference type="InterPro" id="IPR004839">
    <property type="entry name" value="Aminotransferase_I/II_large"/>
</dbReference>
<dbReference type="RefSeq" id="WP_114356936.1">
    <property type="nucleotide sequence ID" value="NZ_QRDT01000004.1"/>
</dbReference>
<dbReference type="CDD" id="cd07377">
    <property type="entry name" value="WHTH_GntR"/>
    <property type="match status" value="1"/>
</dbReference>
<evidence type="ECO:0000256" key="1">
    <source>
        <dbReference type="ARBA" id="ARBA00005384"/>
    </source>
</evidence>
<keyword evidence="3" id="KW-0805">Transcription regulation</keyword>
<keyword evidence="10" id="KW-1185">Reference proteome</keyword>
<dbReference type="Proteomes" id="UP000252631">
    <property type="component" value="Unassembled WGS sequence"/>
</dbReference>
<dbReference type="Pfam" id="PF00392">
    <property type="entry name" value="GntR"/>
    <property type="match status" value="1"/>
</dbReference>
<comment type="similarity">
    <text evidence="1">In the C-terminal section; belongs to the class-I pyridoxal-phosphate-dependent aminotransferase family.</text>
</comment>
<dbReference type="AlphaFoldDB" id="A0A336JQG4"/>
<dbReference type="PANTHER" id="PTHR46577">
    <property type="entry name" value="HTH-TYPE TRANSCRIPTIONAL REGULATORY PROTEIN GABR"/>
    <property type="match status" value="1"/>
</dbReference>
<name>A0A336JQG4_9BRAD</name>
<evidence type="ECO:0000256" key="3">
    <source>
        <dbReference type="ARBA" id="ARBA00023015"/>
    </source>
</evidence>
<evidence type="ECO:0000313" key="10">
    <source>
        <dbReference type="Proteomes" id="UP000256343"/>
    </source>
</evidence>
<proteinExistence type="inferred from homology"/>
<dbReference type="OrthoDB" id="9804020at2"/>
<dbReference type="SMART" id="SM00345">
    <property type="entry name" value="HTH_GNTR"/>
    <property type="match status" value="1"/>
</dbReference>
<dbReference type="Gene3D" id="3.40.640.10">
    <property type="entry name" value="Type I PLP-dependent aspartate aminotransferase-like (Major domain)"/>
    <property type="match status" value="1"/>
</dbReference>
<evidence type="ECO:0000256" key="2">
    <source>
        <dbReference type="ARBA" id="ARBA00022898"/>
    </source>
</evidence>
<dbReference type="InterPro" id="IPR051446">
    <property type="entry name" value="HTH_trans_reg/aminotransferase"/>
</dbReference>
<dbReference type="InterPro" id="IPR015422">
    <property type="entry name" value="PyrdxlP-dep_Trfase_small"/>
</dbReference>
<feature type="domain" description="HTH gntR-type" evidence="6">
    <location>
        <begin position="16"/>
        <end position="84"/>
    </location>
</feature>
<dbReference type="SUPFAM" id="SSF46785">
    <property type="entry name" value="Winged helix' DNA-binding domain"/>
    <property type="match status" value="1"/>
</dbReference>
<dbReference type="Gene3D" id="1.10.10.10">
    <property type="entry name" value="Winged helix-like DNA-binding domain superfamily/Winged helix DNA-binding domain"/>
    <property type="match status" value="1"/>
</dbReference>
<dbReference type="EMBL" id="QRDT01000004">
    <property type="protein sequence ID" value="RED38361.1"/>
    <property type="molecule type" value="Genomic_DNA"/>
</dbReference>
<protein>
    <submittedName>
        <fullName evidence="8">GntR family transcriptional regulator</fullName>
    </submittedName>
</protein>
<dbReference type="Pfam" id="PF00155">
    <property type="entry name" value="Aminotran_1_2"/>
    <property type="match status" value="1"/>
</dbReference>
<dbReference type="InterPro" id="IPR000524">
    <property type="entry name" value="Tscrpt_reg_HTH_GntR"/>
</dbReference>
<dbReference type="GO" id="GO:0003700">
    <property type="term" value="F:DNA-binding transcription factor activity"/>
    <property type="evidence" value="ECO:0007669"/>
    <property type="project" value="InterPro"/>
</dbReference>
<evidence type="ECO:0000313" key="8">
    <source>
        <dbReference type="EMBL" id="SSW89814.1"/>
    </source>
</evidence>
<dbReference type="GO" id="GO:0003677">
    <property type="term" value="F:DNA binding"/>
    <property type="evidence" value="ECO:0007669"/>
    <property type="project" value="UniProtKB-KW"/>
</dbReference>
<evidence type="ECO:0000256" key="4">
    <source>
        <dbReference type="ARBA" id="ARBA00023125"/>
    </source>
</evidence>
<keyword evidence="2" id="KW-0663">Pyridoxal phosphate</keyword>
<evidence type="ECO:0000313" key="9">
    <source>
        <dbReference type="Proteomes" id="UP000252631"/>
    </source>
</evidence>
<reference evidence="8 9" key="1">
    <citation type="submission" date="2017-08" db="EMBL/GenBank/DDBJ databases">
        <authorList>
            <person name="de Groot N.N."/>
        </authorList>
    </citation>
    <scope>NUCLEOTIDE SEQUENCE [LARGE SCALE GENOMIC DNA]</scope>
    <source>
        <strain evidence="8 9">JA575</strain>
    </source>
</reference>
<organism evidence="8 9">
    <name type="scientific">Rhodopseudomonas pentothenatexigens</name>
    <dbReference type="NCBI Taxonomy" id="999699"/>
    <lineage>
        <taxon>Bacteria</taxon>
        <taxon>Pseudomonadati</taxon>
        <taxon>Pseudomonadota</taxon>
        <taxon>Alphaproteobacteria</taxon>
        <taxon>Hyphomicrobiales</taxon>
        <taxon>Nitrobacteraceae</taxon>
        <taxon>Rhodopseudomonas</taxon>
    </lineage>
</organism>
<gene>
    <name evidence="7" type="ORF">BJ125_104112</name>
    <name evidence="8" type="ORF">SAMN05892882_104112</name>
</gene>
<keyword evidence="5" id="KW-0804">Transcription</keyword>
<dbReference type="CDD" id="cd00609">
    <property type="entry name" value="AAT_like"/>
    <property type="match status" value="1"/>
</dbReference>
<evidence type="ECO:0000259" key="6">
    <source>
        <dbReference type="PROSITE" id="PS50949"/>
    </source>
</evidence>
<accession>A0A336JQG4</accession>
<dbReference type="SUPFAM" id="SSF53383">
    <property type="entry name" value="PLP-dependent transferases"/>
    <property type="match status" value="1"/>
</dbReference>